<dbReference type="InterPro" id="IPR001610">
    <property type="entry name" value="PAC"/>
</dbReference>
<sequence length="254" mass="29224">MEVVQFKDLEKIWKNISQHVNRPTYKSEQSVSQQILNIFQVGDFYYFIFNTQNAQVEYVDPNVVKVLGYPAEDVSPAFFFSVIHPEDQHWFVNFEHTVVEFFQQLPPDQVLNYKVRYDFRLRKKDGTYIRILQQVVTLLADEKGLVMKTLGVHTDITELKPSGRPVLSFIGMNGAPSYVDVEIKTVFVPNKELISPREKQILTLLIEGKTSKEIATILGNTKQTVDKHRKNMLMKTGAKSSAELVVKAVKEGWI</sequence>
<keyword evidence="3" id="KW-0804">Transcription</keyword>
<dbReference type="InterPro" id="IPR036388">
    <property type="entry name" value="WH-like_DNA-bd_sf"/>
</dbReference>
<dbReference type="PROSITE" id="PS50112">
    <property type="entry name" value="PAS"/>
    <property type="match status" value="1"/>
</dbReference>
<dbReference type="InterPro" id="IPR000792">
    <property type="entry name" value="Tscrpt_reg_LuxR_C"/>
</dbReference>
<evidence type="ECO:0000256" key="1">
    <source>
        <dbReference type="ARBA" id="ARBA00023015"/>
    </source>
</evidence>
<reference evidence="7 8" key="1">
    <citation type="submission" date="2017-10" db="EMBL/GenBank/DDBJ databases">
        <title>Paenichitinophaga pekingensis gen. nov., sp. nov., isolated from activated sludge.</title>
        <authorList>
            <person name="Jin D."/>
            <person name="Kong X."/>
            <person name="Deng Y."/>
            <person name="Bai Z."/>
        </authorList>
    </citation>
    <scope>NUCLEOTIDE SEQUENCE [LARGE SCALE GENOMIC DNA]</scope>
    <source>
        <strain evidence="7 8">13</strain>
    </source>
</reference>
<name>A0A291QZ13_9BACT</name>
<proteinExistence type="predicted"/>
<dbReference type="AlphaFoldDB" id="A0A291QZ13"/>
<evidence type="ECO:0000313" key="7">
    <source>
        <dbReference type="EMBL" id="ATL49151.1"/>
    </source>
</evidence>
<feature type="domain" description="PAS" evidence="5">
    <location>
        <begin position="46"/>
        <end position="88"/>
    </location>
</feature>
<evidence type="ECO:0000259" key="5">
    <source>
        <dbReference type="PROSITE" id="PS50112"/>
    </source>
</evidence>
<dbReference type="SMART" id="SM00086">
    <property type="entry name" value="PAC"/>
    <property type="match status" value="1"/>
</dbReference>
<dbReference type="OrthoDB" id="965844at2"/>
<dbReference type="Pfam" id="PF00196">
    <property type="entry name" value="GerE"/>
    <property type="match status" value="1"/>
</dbReference>
<dbReference type="Proteomes" id="UP000220133">
    <property type="component" value="Chromosome"/>
</dbReference>
<dbReference type="InterPro" id="IPR013655">
    <property type="entry name" value="PAS_fold_3"/>
</dbReference>
<dbReference type="CDD" id="cd00130">
    <property type="entry name" value="PAS"/>
    <property type="match status" value="1"/>
</dbReference>
<evidence type="ECO:0000259" key="4">
    <source>
        <dbReference type="PROSITE" id="PS50043"/>
    </source>
</evidence>
<evidence type="ECO:0000313" key="8">
    <source>
        <dbReference type="Proteomes" id="UP000220133"/>
    </source>
</evidence>
<dbReference type="PANTHER" id="PTHR44688:SF16">
    <property type="entry name" value="DNA-BINDING TRANSCRIPTIONAL ACTIVATOR DEVR_DOSR"/>
    <property type="match status" value="1"/>
</dbReference>
<keyword evidence="2" id="KW-0238">DNA-binding</keyword>
<keyword evidence="8" id="KW-1185">Reference proteome</keyword>
<evidence type="ECO:0000256" key="3">
    <source>
        <dbReference type="ARBA" id="ARBA00023163"/>
    </source>
</evidence>
<dbReference type="Pfam" id="PF08447">
    <property type="entry name" value="PAS_3"/>
    <property type="match status" value="1"/>
</dbReference>
<evidence type="ECO:0000256" key="2">
    <source>
        <dbReference type="ARBA" id="ARBA00023125"/>
    </source>
</evidence>
<dbReference type="SMART" id="SM00421">
    <property type="entry name" value="HTH_LUXR"/>
    <property type="match status" value="1"/>
</dbReference>
<protein>
    <recommendedName>
        <fullName evidence="9">HTH luxR-type domain-containing protein</fullName>
    </recommendedName>
</protein>
<dbReference type="CDD" id="cd06170">
    <property type="entry name" value="LuxR_C_like"/>
    <property type="match status" value="1"/>
</dbReference>
<dbReference type="Gene3D" id="3.30.450.20">
    <property type="entry name" value="PAS domain"/>
    <property type="match status" value="1"/>
</dbReference>
<dbReference type="GO" id="GO:0006355">
    <property type="term" value="P:regulation of DNA-templated transcription"/>
    <property type="evidence" value="ECO:0007669"/>
    <property type="project" value="InterPro"/>
</dbReference>
<evidence type="ECO:0000259" key="6">
    <source>
        <dbReference type="PROSITE" id="PS50113"/>
    </source>
</evidence>
<evidence type="ECO:0008006" key="9">
    <source>
        <dbReference type="Google" id="ProtNLM"/>
    </source>
</evidence>
<dbReference type="PROSITE" id="PS50113">
    <property type="entry name" value="PAC"/>
    <property type="match status" value="1"/>
</dbReference>
<dbReference type="PANTHER" id="PTHR44688">
    <property type="entry name" value="DNA-BINDING TRANSCRIPTIONAL ACTIVATOR DEVR_DOSR"/>
    <property type="match status" value="1"/>
</dbReference>
<organism evidence="7 8">
    <name type="scientific">Chitinophaga caeni</name>
    <dbReference type="NCBI Taxonomy" id="2029983"/>
    <lineage>
        <taxon>Bacteria</taxon>
        <taxon>Pseudomonadati</taxon>
        <taxon>Bacteroidota</taxon>
        <taxon>Chitinophagia</taxon>
        <taxon>Chitinophagales</taxon>
        <taxon>Chitinophagaceae</taxon>
        <taxon>Chitinophaga</taxon>
    </lineage>
</organism>
<keyword evidence="1" id="KW-0805">Transcription regulation</keyword>
<dbReference type="SUPFAM" id="SSF46894">
    <property type="entry name" value="C-terminal effector domain of the bipartite response regulators"/>
    <property type="match status" value="1"/>
</dbReference>
<dbReference type="SUPFAM" id="SSF55785">
    <property type="entry name" value="PYP-like sensor domain (PAS domain)"/>
    <property type="match status" value="1"/>
</dbReference>
<feature type="domain" description="PAC" evidence="6">
    <location>
        <begin position="115"/>
        <end position="168"/>
    </location>
</feature>
<feature type="domain" description="HTH luxR-type" evidence="4">
    <location>
        <begin position="186"/>
        <end position="252"/>
    </location>
</feature>
<dbReference type="Gene3D" id="1.10.10.10">
    <property type="entry name" value="Winged helix-like DNA-binding domain superfamily/Winged helix DNA-binding domain"/>
    <property type="match status" value="1"/>
</dbReference>
<dbReference type="RefSeq" id="WP_098195519.1">
    <property type="nucleotide sequence ID" value="NZ_CP023777.1"/>
</dbReference>
<dbReference type="InterPro" id="IPR035965">
    <property type="entry name" value="PAS-like_dom_sf"/>
</dbReference>
<dbReference type="InterPro" id="IPR000014">
    <property type="entry name" value="PAS"/>
</dbReference>
<dbReference type="InterPro" id="IPR016032">
    <property type="entry name" value="Sig_transdc_resp-reg_C-effctor"/>
</dbReference>
<gene>
    <name evidence="7" type="ORF">COR50_19320</name>
</gene>
<accession>A0A291QZ13</accession>
<dbReference type="GO" id="GO:0003677">
    <property type="term" value="F:DNA binding"/>
    <property type="evidence" value="ECO:0007669"/>
    <property type="project" value="UniProtKB-KW"/>
</dbReference>
<dbReference type="InterPro" id="IPR000700">
    <property type="entry name" value="PAS-assoc_C"/>
</dbReference>
<dbReference type="PRINTS" id="PR00038">
    <property type="entry name" value="HTHLUXR"/>
</dbReference>
<dbReference type="PROSITE" id="PS50043">
    <property type="entry name" value="HTH_LUXR_2"/>
    <property type="match status" value="1"/>
</dbReference>
<dbReference type="KEGG" id="cbae:COR50_19320"/>
<dbReference type="EMBL" id="CP023777">
    <property type="protein sequence ID" value="ATL49151.1"/>
    <property type="molecule type" value="Genomic_DNA"/>
</dbReference>